<reference evidence="1" key="1">
    <citation type="submission" date="2020-05" db="UniProtKB">
        <authorList>
            <consortium name="EnsemblMetazoa"/>
        </authorList>
    </citation>
    <scope>IDENTIFICATION</scope>
    <source>
        <strain evidence="1">Yale</strain>
    </source>
</reference>
<sequence length="169" mass="19580">MRTTLFMQFFWPNDLVNVFPIKFRLYVDTDFLIFLCNWCTLLTLFSKRAINSSENWGSDPLLLFLLGSEKLQSHLTFHNEKCAGAFVELSCFCGTHSRFCGTHSRFCGAQPLFWNSQLSRIDASSCSTSWDCCQFDFHRTSDFGLSCPWRISPKKIKENNVAERLARQC</sequence>
<protein>
    <submittedName>
        <fullName evidence="1">Uncharacterized protein</fullName>
    </submittedName>
</protein>
<dbReference type="EMBL" id="CCAG010008349">
    <property type="status" value="NOT_ANNOTATED_CDS"/>
    <property type="molecule type" value="Genomic_DNA"/>
</dbReference>
<dbReference type="AlphaFoldDB" id="A0A1B0FEL0"/>
<organism evidence="1 2">
    <name type="scientific">Glossina morsitans morsitans</name>
    <name type="common">Savannah tsetse fly</name>
    <dbReference type="NCBI Taxonomy" id="37546"/>
    <lineage>
        <taxon>Eukaryota</taxon>
        <taxon>Metazoa</taxon>
        <taxon>Ecdysozoa</taxon>
        <taxon>Arthropoda</taxon>
        <taxon>Hexapoda</taxon>
        <taxon>Insecta</taxon>
        <taxon>Pterygota</taxon>
        <taxon>Neoptera</taxon>
        <taxon>Endopterygota</taxon>
        <taxon>Diptera</taxon>
        <taxon>Brachycera</taxon>
        <taxon>Muscomorpha</taxon>
        <taxon>Hippoboscoidea</taxon>
        <taxon>Glossinidae</taxon>
        <taxon>Glossina</taxon>
    </lineage>
</organism>
<evidence type="ECO:0000313" key="2">
    <source>
        <dbReference type="Proteomes" id="UP000092444"/>
    </source>
</evidence>
<name>A0A1B0FEL0_GLOMM</name>
<dbReference type="Proteomes" id="UP000092444">
    <property type="component" value="Unassembled WGS sequence"/>
</dbReference>
<dbReference type="EnsemblMetazoa" id="GMOY002051-RA">
    <property type="protein sequence ID" value="GMOY002051-PA"/>
    <property type="gene ID" value="GMOY002051"/>
</dbReference>
<dbReference type="VEuPathDB" id="VectorBase:GMOY002051"/>
<keyword evidence="2" id="KW-1185">Reference proteome</keyword>
<dbReference type="STRING" id="37546.A0A1B0FEL0"/>
<dbReference type="InterPro" id="IPR027291">
    <property type="entry name" value="Glyco_hydro_38_N_sf"/>
</dbReference>
<proteinExistence type="predicted"/>
<dbReference type="Gene3D" id="3.20.110.10">
    <property type="entry name" value="Glycoside hydrolase 38, N terminal domain"/>
    <property type="match status" value="1"/>
</dbReference>
<evidence type="ECO:0000313" key="1">
    <source>
        <dbReference type="EnsemblMetazoa" id="GMOY002051-PA"/>
    </source>
</evidence>
<accession>A0A1B0FEL0</accession>